<keyword evidence="1" id="KW-0472">Membrane</keyword>
<name>A0A6C0U342_9GAMM</name>
<evidence type="ECO:0000313" key="3">
    <source>
        <dbReference type="Proteomes" id="UP000477680"/>
    </source>
</evidence>
<keyword evidence="1" id="KW-1133">Transmembrane helix</keyword>
<dbReference type="InterPro" id="IPR032092">
    <property type="entry name" value="PilW"/>
</dbReference>
<keyword evidence="1" id="KW-0812">Transmembrane</keyword>
<evidence type="ECO:0008006" key="4">
    <source>
        <dbReference type="Google" id="ProtNLM"/>
    </source>
</evidence>
<gene>
    <name evidence="2" type="ORF">G3T16_14060</name>
</gene>
<evidence type="ECO:0000313" key="2">
    <source>
        <dbReference type="EMBL" id="QIB66358.1"/>
    </source>
</evidence>
<dbReference type="GO" id="GO:0043683">
    <property type="term" value="P:type IV pilus assembly"/>
    <property type="evidence" value="ECO:0007669"/>
    <property type="project" value="InterPro"/>
</dbReference>
<accession>A0A6C0U342</accession>
<protein>
    <recommendedName>
        <fullName evidence="4">Prepilin-type N-terminal cleavage/methylation domain-containing protein</fullName>
    </recommendedName>
</protein>
<organism evidence="2 3">
    <name type="scientific">Kineobactrum salinum</name>
    <dbReference type="NCBI Taxonomy" id="2708301"/>
    <lineage>
        <taxon>Bacteria</taxon>
        <taxon>Pseudomonadati</taxon>
        <taxon>Pseudomonadota</taxon>
        <taxon>Gammaproteobacteria</taxon>
        <taxon>Cellvibrionales</taxon>
        <taxon>Halieaceae</taxon>
        <taxon>Kineobactrum</taxon>
    </lineage>
</organism>
<dbReference type="AlphaFoldDB" id="A0A6C0U342"/>
<keyword evidence="3" id="KW-1185">Reference proteome</keyword>
<feature type="transmembrane region" description="Helical" evidence="1">
    <location>
        <begin position="12"/>
        <end position="36"/>
    </location>
</feature>
<dbReference type="EMBL" id="CP048711">
    <property type="protein sequence ID" value="QIB66358.1"/>
    <property type="molecule type" value="Genomic_DNA"/>
</dbReference>
<dbReference type="RefSeq" id="WP_163495792.1">
    <property type="nucleotide sequence ID" value="NZ_CP048711.1"/>
</dbReference>
<dbReference type="Proteomes" id="UP000477680">
    <property type="component" value="Chromosome"/>
</dbReference>
<dbReference type="Pfam" id="PF16074">
    <property type="entry name" value="PilW"/>
    <property type="match status" value="1"/>
</dbReference>
<evidence type="ECO:0000256" key="1">
    <source>
        <dbReference type="SAM" id="Phobius"/>
    </source>
</evidence>
<reference evidence="2 3" key="1">
    <citation type="submission" date="2020-02" db="EMBL/GenBank/DDBJ databases">
        <title>Genome sequencing for Kineobactrum sp. M2.</title>
        <authorList>
            <person name="Park S.-J."/>
        </authorList>
    </citation>
    <scope>NUCLEOTIDE SEQUENCE [LARGE SCALE GENOMIC DNA]</scope>
    <source>
        <strain evidence="2 3">M2</strain>
    </source>
</reference>
<sequence>MTLAHSTCRKRSLVSGFGIIEIMVALALGAVLLLGVTEIFSNNSLTRAEVERTSLQIESGAYALGLLEGELANAGYWGEADERPADTASLPPVCPITAAEIEAAMGYPVQGAGAAACMVSPKAGTDYIAIRRANSCAFDSCPAPVPDFAFYMQVNACFNPLDPDEDPPGVTVYIRQTPGEMANLATGSRLANFGAQRDCTTAAPIYGLHNRVFYVNSDDELVRAELTEDGYIQTVLVEGVEMMAFEYGIDQDGDGQVDVQASPGTDPVSWSNVSMVRVSLVIRNLESTAGYLDNRSYRVAGNDYTVPAALQSHKRQVYSRTVGLRNVAGRRELP</sequence>
<proteinExistence type="predicted"/>
<dbReference type="KEGG" id="kim:G3T16_14060"/>